<dbReference type="GO" id="GO:0003676">
    <property type="term" value="F:nucleic acid binding"/>
    <property type="evidence" value="ECO:0007669"/>
    <property type="project" value="InterPro"/>
</dbReference>
<dbReference type="PATRIC" id="fig|997887.3.peg.154"/>
<dbReference type="Gene3D" id="1.10.30.50">
    <property type="match status" value="1"/>
</dbReference>
<dbReference type="Proteomes" id="UP000005150">
    <property type="component" value="Unassembled WGS sequence"/>
</dbReference>
<protein>
    <recommendedName>
        <fullName evidence="1">HNH domain-containing protein</fullName>
    </recommendedName>
</protein>
<dbReference type="EMBL" id="AGXV01000003">
    <property type="protein sequence ID" value="EIY70825.1"/>
    <property type="molecule type" value="Genomic_DNA"/>
</dbReference>
<dbReference type="OrthoDB" id="9816185at2"/>
<feature type="domain" description="HNH" evidence="1">
    <location>
        <begin position="103"/>
        <end position="146"/>
    </location>
</feature>
<organism evidence="2 3">
    <name type="scientific">Bacteroides salyersiae CL02T12C01</name>
    <dbReference type="NCBI Taxonomy" id="997887"/>
    <lineage>
        <taxon>Bacteria</taxon>
        <taxon>Pseudomonadati</taxon>
        <taxon>Bacteroidota</taxon>
        <taxon>Bacteroidia</taxon>
        <taxon>Bacteroidales</taxon>
        <taxon>Bacteroidaceae</taxon>
        <taxon>Bacteroides</taxon>
    </lineage>
</organism>
<dbReference type="HOGENOM" id="CLU_069622_0_0_10"/>
<keyword evidence="3" id="KW-1185">Reference proteome</keyword>
<dbReference type="RefSeq" id="WP_007478360.1">
    <property type="nucleotide sequence ID" value="NZ_JH724307.1"/>
</dbReference>
<proteinExistence type="predicted"/>
<comment type="caution">
    <text evidence="2">The sequence shown here is derived from an EMBL/GenBank/DDBJ whole genome shotgun (WGS) entry which is preliminary data.</text>
</comment>
<evidence type="ECO:0000259" key="1">
    <source>
        <dbReference type="Pfam" id="PF01844"/>
    </source>
</evidence>
<dbReference type="GeneID" id="93116285"/>
<dbReference type="AlphaFoldDB" id="I8Z5V0"/>
<dbReference type="InterPro" id="IPR002711">
    <property type="entry name" value="HNH"/>
</dbReference>
<accession>I8Z5V0</accession>
<name>I8Z5V0_9BACE</name>
<reference evidence="2 3" key="1">
    <citation type="submission" date="2012-02" db="EMBL/GenBank/DDBJ databases">
        <title>The Genome Sequence of Bacteroides salyersiae CL02T12C01.</title>
        <authorList>
            <consortium name="The Broad Institute Genome Sequencing Platform"/>
            <person name="Earl A."/>
            <person name="Ward D."/>
            <person name="Feldgarden M."/>
            <person name="Gevers D."/>
            <person name="Zitomersky N.L."/>
            <person name="Coyne M.J."/>
            <person name="Comstock L.E."/>
            <person name="Young S.K."/>
            <person name="Zeng Q."/>
            <person name="Gargeya S."/>
            <person name="Fitzgerald M."/>
            <person name="Haas B."/>
            <person name="Abouelleil A."/>
            <person name="Alvarado L."/>
            <person name="Arachchi H.M."/>
            <person name="Berlin A."/>
            <person name="Chapman S.B."/>
            <person name="Gearin G."/>
            <person name="Goldberg J."/>
            <person name="Griggs A."/>
            <person name="Gujja S."/>
            <person name="Hansen M."/>
            <person name="Heiman D."/>
            <person name="Howarth C."/>
            <person name="Larimer J."/>
            <person name="Lui A."/>
            <person name="MacDonald P.J.P."/>
            <person name="McCowen C."/>
            <person name="Montmayeur A."/>
            <person name="Murphy C."/>
            <person name="Neiman D."/>
            <person name="Pearson M."/>
            <person name="Priest M."/>
            <person name="Roberts A."/>
            <person name="Saif S."/>
            <person name="Shea T."/>
            <person name="Sisk P."/>
            <person name="Stolte C."/>
            <person name="Sykes S."/>
            <person name="Wortman J."/>
            <person name="Nusbaum C."/>
            <person name="Birren B."/>
        </authorList>
    </citation>
    <scope>NUCLEOTIDE SEQUENCE [LARGE SCALE GENOMIC DNA]</scope>
    <source>
        <strain evidence="2 3">CL02T12C01</strain>
    </source>
</reference>
<dbReference type="Pfam" id="PF01844">
    <property type="entry name" value="HNH"/>
    <property type="match status" value="1"/>
</dbReference>
<sequence length="288" mass="33535">MINMKKYAGGKKPYELFSEAVDRKDKNSADTIALNVNKRKVEIAYRYYERAMDNQKLGLLTPSTVLSSIKQPLLGMYSSGCKLVKDFRTWHFNNNPQTYNNVCPYCTINSANTTEHILPKEVYSEYAVNVFNLIPACSECNTFKGDDIFDENGEIFTINFYTDTLPDIRYLFARITHIVGGVQFAYYLDNRNGIDRNLYALIQRHFKRYHLINRYYTKAVQELSNIENYFKFEEITCEDDYDKAASKLIRKTDADAVAYGRNHWKIVMYYDAATSPVFKSYIMTKLIS</sequence>
<evidence type="ECO:0000313" key="3">
    <source>
        <dbReference type="Proteomes" id="UP000005150"/>
    </source>
</evidence>
<gene>
    <name evidence="2" type="ORF">HMPREF1071_00142</name>
</gene>
<dbReference type="GO" id="GO:0008270">
    <property type="term" value="F:zinc ion binding"/>
    <property type="evidence" value="ECO:0007669"/>
    <property type="project" value="InterPro"/>
</dbReference>
<evidence type="ECO:0000313" key="2">
    <source>
        <dbReference type="EMBL" id="EIY70825.1"/>
    </source>
</evidence>
<dbReference type="GO" id="GO:0004519">
    <property type="term" value="F:endonuclease activity"/>
    <property type="evidence" value="ECO:0007669"/>
    <property type="project" value="InterPro"/>
</dbReference>